<sequence>MYSNNEQFDRPERDRPSMNDDAAGSAVDAPSRELVLVKKGQRFVFRCQPGEEAALLGQLRELVDDPEVNLSWFDVAVLSHQVGERLARRLREAKSSP</sequence>
<dbReference type="Proteomes" id="UP001575105">
    <property type="component" value="Unassembled WGS sequence"/>
</dbReference>
<evidence type="ECO:0000256" key="1">
    <source>
        <dbReference type="SAM" id="MobiDB-lite"/>
    </source>
</evidence>
<dbReference type="EMBL" id="JBGUBD010000007">
    <property type="protein sequence ID" value="MFA9479127.1"/>
    <property type="molecule type" value="Genomic_DNA"/>
</dbReference>
<organism evidence="2 3">
    <name type="scientific">Natronomicrosphaera hydrolytica</name>
    <dbReference type="NCBI Taxonomy" id="3242702"/>
    <lineage>
        <taxon>Bacteria</taxon>
        <taxon>Pseudomonadati</taxon>
        <taxon>Planctomycetota</taxon>
        <taxon>Phycisphaerae</taxon>
        <taxon>Phycisphaerales</taxon>
        <taxon>Phycisphaeraceae</taxon>
        <taxon>Natronomicrosphaera</taxon>
    </lineage>
</organism>
<accession>A0ABV4U8I4</accession>
<evidence type="ECO:0000313" key="3">
    <source>
        <dbReference type="Proteomes" id="UP001575105"/>
    </source>
</evidence>
<keyword evidence="3" id="KW-1185">Reference proteome</keyword>
<feature type="region of interest" description="Disordered" evidence="1">
    <location>
        <begin position="1"/>
        <end position="30"/>
    </location>
</feature>
<reference evidence="2 3" key="1">
    <citation type="submission" date="2024-08" db="EMBL/GenBank/DDBJ databases">
        <title>Whole-genome sequencing of halo(alkali)philic microorganisms from hypersaline lakes.</title>
        <authorList>
            <person name="Sorokin D.Y."/>
            <person name="Merkel A.Y."/>
            <person name="Messina E."/>
            <person name="Yakimov M."/>
        </authorList>
    </citation>
    <scope>NUCLEOTIDE SEQUENCE [LARGE SCALE GENOMIC DNA]</scope>
    <source>
        <strain evidence="2 3">AB-hyl4</strain>
    </source>
</reference>
<gene>
    <name evidence="2" type="ORF">ACERK3_12615</name>
</gene>
<name>A0ABV4U8I4_9BACT</name>
<proteinExistence type="predicted"/>
<feature type="compositionally biased region" description="Basic and acidic residues" evidence="1">
    <location>
        <begin position="7"/>
        <end position="18"/>
    </location>
</feature>
<protein>
    <submittedName>
        <fullName evidence="2">Uncharacterized protein</fullName>
    </submittedName>
</protein>
<comment type="caution">
    <text evidence="2">The sequence shown here is derived from an EMBL/GenBank/DDBJ whole genome shotgun (WGS) entry which is preliminary data.</text>
</comment>
<dbReference type="RefSeq" id="WP_425346054.1">
    <property type="nucleotide sequence ID" value="NZ_JBGUBD010000007.1"/>
</dbReference>
<evidence type="ECO:0000313" key="2">
    <source>
        <dbReference type="EMBL" id="MFA9479127.1"/>
    </source>
</evidence>